<feature type="compositionally biased region" description="Acidic residues" evidence="1">
    <location>
        <begin position="199"/>
        <end position="213"/>
    </location>
</feature>
<feature type="region of interest" description="Disordered" evidence="1">
    <location>
        <begin position="242"/>
        <end position="265"/>
    </location>
</feature>
<feature type="region of interest" description="Disordered" evidence="1">
    <location>
        <begin position="1"/>
        <end position="87"/>
    </location>
</feature>
<name>A0A913ZLQ2_PATMI</name>
<feature type="region of interest" description="Disordered" evidence="1">
    <location>
        <begin position="114"/>
        <end position="133"/>
    </location>
</feature>
<accession>A0A913ZLQ2</accession>
<evidence type="ECO:0000313" key="3">
    <source>
        <dbReference type="Proteomes" id="UP000887568"/>
    </source>
</evidence>
<feature type="region of interest" description="Disordered" evidence="1">
    <location>
        <begin position="279"/>
        <end position="306"/>
    </location>
</feature>
<feature type="compositionally biased region" description="Polar residues" evidence="1">
    <location>
        <begin position="19"/>
        <end position="28"/>
    </location>
</feature>
<keyword evidence="3" id="KW-1185">Reference proteome</keyword>
<protein>
    <submittedName>
        <fullName evidence="2">Uncharacterized protein</fullName>
    </submittedName>
</protein>
<feature type="compositionally biased region" description="Gly residues" evidence="1">
    <location>
        <begin position="67"/>
        <end position="79"/>
    </location>
</feature>
<dbReference type="OMA" id="PRVEYEF"/>
<feature type="compositionally biased region" description="Pro residues" evidence="1">
    <location>
        <begin position="252"/>
        <end position="263"/>
    </location>
</feature>
<feature type="compositionally biased region" description="Polar residues" evidence="1">
    <location>
        <begin position="291"/>
        <end position="306"/>
    </location>
</feature>
<reference evidence="2" key="1">
    <citation type="submission" date="2022-11" db="UniProtKB">
        <authorList>
            <consortium name="EnsemblMetazoa"/>
        </authorList>
    </citation>
    <scope>IDENTIFICATION</scope>
</reference>
<evidence type="ECO:0000313" key="2">
    <source>
        <dbReference type="EnsemblMetazoa" id="XP_038052030.1"/>
    </source>
</evidence>
<dbReference type="OrthoDB" id="10506671at2759"/>
<sequence>MERRQAPVQVLFRVKGPLQQPTNRQSANRGRYGPSNRLDYRPRGGPGGAEFRVAGSGGGLKYSTGPGAVGGRGGGGGGRRTAPANFVRNPKFPKSLYDVEMSMRQVYKNKPLKITPGMSFPDPKSNRSISNPRAPRFEYEYEPSREDYNIIHNPMAGAEDESEMMAGGLVRERYIDAVAYGSDSDTDSDTPDGQFIKDDDSEVSDADDADGDVEGVMMQQQAQMEVEQLYAHTRPKAHRVREAQLLETEPPAFEPQPPPPRAPVDPVLVIPRAIVREEELQREQRYGSRNGAASTSTPDDNNNGME</sequence>
<dbReference type="GeneID" id="119724841"/>
<dbReference type="EnsemblMetazoa" id="XM_038196102.1">
    <property type="protein sequence ID" value="XP_038052030.1"/>
    <property type="gene ID" value="LOC119724841"/>
</dbReference>
<dbReference type="RefSeq" id="XP_038052030.1">
    <property type="nucleotide sequence ID" value="XM_038196102.1"/>
</dbReference>
<dbReference type="AlphaFoldDB" id="A0A913ZLQ2"/>
<proteinExistence type="predicted"/>
<evidence type="ECO:0000256" key="1">
    <source>
        <dbReference type="SAM" id="MobiDB-lite"/>
    </source>
</evidence>
<dbReference type="Proteomes" id="UP000887568">
    <property type="component" value="Unplaced"/>
</dbReference>
<feature type="region of interest" description="Disordered" evidence="1">
    <location>
        <begin position="180"/>
        <end position="214"/>
    </location>
</feature>
<organism evidence="2 3">
    <name type="scientific">Patiria miniata</name>
    <name type="common">Bat star</name>
    <name type="synonym">Asterina miniata</name>
    <dbReference type="NCBI Taxonomy" id="46514"/>
    <lineage>
        <taxon>Eukaryota</taxon>
        <taxon>Metazoa</taxon>
        <taxon>Echinodermata</taxon>
        <taxon>Eleutherozoa</taxon>
        <taxon>Asterozoa</taxon>
        <taxon>Asteroidea</taxon>
        <taxon>Valvatacea</taxon>
        <taxon>Valvatida</taxon>
        <taxon>Asterinidae</taxon>
        <taxon>Patiria</taxon>
    </lineage>
</organism>